<dbReference type="SUPFAM" id="SSF52096">
    <property type="entry name" value="ClpP/crotonase"/>
    <property type="match status" value="1"/>
</dbReference>
<evidence type="ECO:0000256" key="3">
    <source>
        <dbReference type="ARBA" id="ARBA00023239"/>
    </source>
</evidence>
<protein>
    <submittedName>
        <fullName evidence="4">Enoyl-CoA hydratase</fullName>
    </submittedName>
</protein>
<evidence type="ECO:0000313" key="5">
    <source>
        <dbReference type="Proteomes" id="UP000295023"/>
    </source>
</evidence>
<accession>A0A4R4DSK1</accession>
<dbReference type="PANTHER" id="PTHR11941">
    <property type="entry name" value="ENOYL-COA HYDRATASE-RELATED"/>
    <property type="match status" value="1"/>
</dbReference>
<dbReference type="RefSeq" id="WP_132285059.1">
    <property type="nucleotide sequence ID" value="NZ_SKBM01000003.1"/>
</dbReference>
<comment type="similarity">
    <text evidence="1">Belongs to the enoyl-CoA hydratase/isomerase family.</text>
</comment>
<dbReference type="PANTHER" id="PTHR11941:SF169">
    <property type="entry name" value="(7AS)-7A-METHYL-1,5-DIOXO-2,3,5,6,7,7A-HEXAHYDRO-1H-INDENE-CARBOXYL-COA HYDROLASE"/>
    <property type="match status" value="1"/>
</dbReference>
<name>A0A4R4DSK1_9PROT</name>
<keyword evidence="5" id="KW-1185">Reference proteome</keyword>
<dbReference type="OrthoDB" id="7257009at2"/>
<dbReference type="Pfam" id="PF00378">
    <property type="entry name" value="ECH_1"/>
    <property type="match status" value="1"/>
</dbReference>
<proteinExistence type="inferred from homology"/>
<dbReference type="InterPro" id="IPR001753">
    <property type="entry name" value="Enoyl-CoA_hydra/iso"/>
</dbReference>
<organism evidence="4 5">
    <name type="scientific">Roseicella aquatilis</name>
    <dbReference type="NCBI Taxonomy" id="2527868"/>
    <lineage>
        <taxon>Bacteria</taxon>
        <taxon>Pseudomonadati</taxon>
        <taxon>Pseudomonadota</taxon>
        <taxon>Alphaproteobacteria</taxon>
        <taxon>Acetobacterales</taxon>
        <taxon>Roseomonadaceae</taxon>
        <taxon>Roseicella</taxon>
    </lineage>
</organism>
<dbReference type="InterPro" id="IPR014748">
    <property type="entry name" value="Enoyl-CoA_hydra_C"/>
</dbReference>
<dbReference type="InterPro" id="IPR029045">
    <property type="entry name" value="ClpP/crotonase-like_dom_sf"/>
</dbReference>
<dbReference type="CDD" id="cd06558">
    <property type="entry name" value="crotonase-like"/>
    <property type="match status" value="1"/>
</dbReference>
<dbReference type="AlphaFoldDB" id="A0A4R4DSK1"/>
<comment type="caution">
    <text evidence="4">The sequence shown here is derived from an EMBL/GenBank/DDBJ whole genome shotgun (WGS) entry which is preliminary data.</text>
</comment>
<dbReference type="GO" id="GO:0006635">
    <property type="term" value="P:fatty acid beta-oxidation"/>
    <property type="evidence" value="ECO:0007669"/>
    <property type="project" value="TreeGrafter"/>
</dbReference>
<evidence type="ECO:0000256" key="2">
    <source>
        <dbReference type="ARBA" id="ARBA00023098"/>
    </source>
</evidence>
<dbReference type="Gene3D" id="1.10.12.10">
    <property type="entry name" value="Lyase 2-enoyl-coa Hydratase, Chain A, domain 2"/>
    <property type="match status" value="1"/>
</dbReference>
<dbReference type="EMBL" id="SKBM01000003">
    <property type="protein sequence ID" value="TCZ65471.1"/>
    <property type="molecule type" value="Genomic_DNA"/>
</dbReference>
<dbReference type="GO" id="GO:0016829">
    <property type="term" value="F:lyase activity"/>
    <property type="evidence" value="ECO:0007669"/>
    <property type="project" value="UniProtKB-KW"/>
</dbReference>
<evidence type="ECO:0000313" key="4">
    <source>
        <dbReference type="EMBL" id="TCZ65471.1"/>
    </source>
</evidence>
<gene>
    <name evidence="4" type="ORF">EXY23_04685</name>
</gene>
<sequence>MPESRTDAVLVSLAEPHVALVTINRPEARNAVNGAVAQGLEAAVERIEQDPEIWAAVLTGAGPHAFCAGADLKEVSAGNSKSLATEKGGFGGFVRASRTKLWIAAAQGHALAGGLELLLACDLAVAAETANLGLPEVKRSLVAGAGGVFRLPRALPKAIALQMIATGEPIPATRAAQFGLVNSVVPADQVVPTALDLARRVCANAPVAVRESLAVARRAADLAEEELWAISAKASAFIRTTEDFQEGPRAFVEKRAPRWVGR</sequence>
<dbReference type="Gene3D" id="3.90.226.10">
    <property type="entry name" value="2-enoyl-CoA Hydratase, Chain A, domain 1"/>
    <property type="match status" value="1"/>
</dbReference>
<keyword evidence="2" id="KW-0443">Lipid metabolism</keyword>
<reference evidence="4 5" key="1">
    <citation type="submission" date="2019-03" db="EMBL/GenBank/DDBJ databases">
        <title>Paracraurococcus aquatilis NE82 genome sequence.</title>
        <authorList>
            <person name="Zhao Y."/>
            <person name="Du Z."/>
        </authorList>
    </citation>
    <scope>NUCLEOTIDE SEQUENCE [LARGE SCALE GENOMIC DNA]</scope>
    <source>
        <strain evidence="4 5">NE82</strain>
    </source>
</reference>
<dbReference type="Proteomes" id="UP000295023">
    <property type="component" value="Unassembled WGS sequence"/>
</dbReference>
<keyword evidence="3" id="KW-0456">Lyase</keyword>
<evidence type="ECO:0000256" key="1">
    <source>
        <dbReference type="ARBA" id="ARBA00005254"/>
    </source>
</evidence>